<dbReference type="Gene3D" id="2.40.10.120">
    <property type="match status" value="1"/>
</dbReference>
<evidence type="ECO:0000313" key="1">
    <source>
        <dbReference type="EMBL" id="NIA70343.1"/>
    </source>
</evidence>
<accession>A0A967EZN4</accession>
<sequence>MKRDYMSRPKDIPANHQARTGDGKIISATTGVVPILRELEPGKLQVIGTGFYVTRYGLFLTARHVFDHIVKSDSPGRHSLRILHDTGNALHIRPVTRISYSHYADVALAEADNFISQFPEQPLRNLRPILTLRHPVPGSNLVVFAYPRNALLDFTVDKSSCVEMFADRFEGQFECIREPGKYDAHQVEAYQTTVPIEGGASGAPAFDSEGRIVGVVQSSIDFGVGEHEGVVTSFLTPLRHALDLGFNNLMLSEGIWEYQQIPSDRKHEVLTLRDLAAFGHLILDHPVD</sequence>
<dbReference type="AlphaFoldDB" id="A0A967EZN4"/>
<dbReference type="Pfam" id="PF13365">
    <property type="entry name" value="Trypsin_2"/>
    <property type="match status" value="1"/>
</dbReference>
<dbReference type="SUPFAM" id="SSF50494">
    <property type="entry name" value="Trypsin-like serine proteases"/>
    <property type="match status" value="1"/>
</dbReference>
<proteinExistence type="predicted"/>
<dbReference type="InterPro" id="IPR009003">
    <property type="entry name" value="Peptidase_S1_PA"/>
</dbReference>
<gene>
    <name evidence="1" type="ORF">HBA54_17185</name>
</gene>
<name>A0A967EZN4_9PROT</name>
<keyword evidence="2" id="KW-1185">Reference proteome</keyword>
<comment type="caution">
    <text evidence="1">The sequence shown here is derived from an EMBL/GenBank/DDBJ whole genome shotgun (WGS) entry which is preliminary data.</text>
</comment>
<organism evidence="1 2">
    <name type="scientific">Pelagibius litoralis</name>
    <dbReference type="NCBI Taxonomy" id="374515"/>
    <lineage>
        <taxon>Bacteria</taxon>
        <taxon>Pseudomonadati</taxon>
        <taxon>Pseudomonadota</taxon>
        <taxon>Alphaproteobacteria</taxon>
        <taxon>Rhodospirillales</taxon>
        <taxon>Rhodovibrionaceae</taxon>
        <taxon>Pelagibius</taxon>
    </lineage>
</organism>
<protein>
    <submittedName>
        <fullName evidence="1">Trypsin-like peptidase domain-containing protein</fullName>
    </submittedName>
</protein>
<evidence type="ECO:0000313" key="2">
    <source>
        <dbReference type="Proteomes" id="UP000761264"/>
    </source>
</evidence>
<reference evidence="1" key="1">
    <citation type="submission" date="2020-03" db="EMBL/GenBank/DDBJ databases">
        <title>Genome of Pelagibius litoralis DSM 21314T.</title>
        <authorList>
            <person name="Wang G."/>
        </authorList>
    </citation>
    <scope>NUCLEOTIDE SEQUENCE</scope>
    <source>
        <strain evidence="1">DSM 21314</strain>
    </source>
</reference>
<dbReference type="Proteomes" id="UP000761264">
    <property type="component" value="Unassembled WGS sequence"/>
</dbReference>
<dbReference type="EMBL" id="JAAQPH010000013">
    <property type="protein sequence ID" value="NIA70343.1"/>
    <property type="molecule type" value="Genomic_DNA"/>
</dbReference>